<dbReference type="PANTHER" id="PTHR12289">
    <property type="entry name" value="METAXIN RELATED"/>
    <property type="match status" value="1"/>
</dbReference>
<evidence type="ECO:0000313" key="3">
    <source>
        <dbReference type="Proteomes" id="UP000749559"/>
    </source>
</evidence>
<dbReference type="EMBL" id="CAIIXF020000007">
    <property type="protein sequence ID" value="CAH1788160.1"/>
    <property type="molecule type" value="Genomic_DNA"/>
</dbReference>
<dbReference type="InterPro" id="IPR033468">
    <property type="entry name" value="Metaxin_GST"/>
</dbReference>
<dbReference type="SUPFAM" id="SSF52833">
    <property type="entry name" value="Thioredoxin-like"/>
    <property type="match status" value="1"/>
</dbReference>
<gene>
    <name evidence="2" type="ORF">OFUS_LOCUS13746</name>
</gene>
<comment type="similarity">
    <text evidence="1">Belongs to the FAX family.</text>
</comment>
<protein>
    <submittedName>
        <fullName evidence="2">Uncharacterized protein</fullName>
    </submittedName>
</protein>
<proteinExistence type="inferred from homology"/>
<dbReference type="InterPro" id="IPR050931">
    <property type="entry name" value="Mito_Protein_Transport_Metaxin"/>
</dbReference>
<organism evidence="2 3">
    <name type="scientific">Owenia fusiformis</name>
    <name type="common">Polychaete worm</name>
    <dbReference type="NCBI Taxonomy" id="6347"/>
    <lineage>
        <taxon>Eukaryota</taxon>
        <taxon>Metazoa</taxon>
        <taxon>Spiralia</taxon>
        <taxon>Lophotrochozoa</taxon>
        <taxon>Annelida</taxon>
        <taxon>Polychaeta</taxon>
        <taxon>Sedentaria</taxon>
        <taxon>Canalipalpata</taxon>
        <taxon>Sabellida</taxon>
        <taxon>Oweniida</taxon>
        <taxon>Oweniidae</taxon>
        <taxon>Owenia</taxon>
    </lineage>
</organism>
<dbReference type="SFLD" id="SFLDS00019">
    <property type="entry name" value="Glutathione_Transferase_(cytos"/>
    <property type="match status" value="1"/>
</dbReference>
<dbReference type="Gene3D" id="3.40.30.10">
    <property type="entry name" value="Glutaredoxin"/>
    <property type="match status" value="1"/>
</dbReference>
<comment type="caution">
    <text evidence="2">The sequence shown here is derived from an EMBL/GenBank/DDBJ whole genome shotgun (WGS) entry which is preliminary data.</text>
</comment>
<dbReference type="AlphaFoldDB" id="A0A8J1UID2"/>
<accession>A0A8J1UID2</accession>
<dbReference type="SFLD" id="SFLDG01200">
    <property type="entry name" value="SUF1.1"/>
    <property type="match status" value="1"/>
</dbReference>
<dbReference type="OrthoDB" id="5809458at2759"/>
<dbReference type="Gene3D" id="1.20.1050.10">
    <property type="match status" value="1"/>
</dbReference>
<dbReference type="GO" id="GO:0005737">
    <property type="term" value="C:cytoplasm"/>
    <property type="evidence" value="ECO:0007669"/>
    <property type="project" value="TreeGrafter"/>
</dbReference>
<dbReference type="Proteomes" id="UP000749559">
    <property type="component" value="Unassembled WGS sequence"/>
</dbReference>
<dbReference type="Pfam" id="PF17171">
    <property type="entry name" value="GST_C_6"/>
    <property type="match status" value="1"/>
</dbReference>
<sequence>METVILHQFQRGPNIPNLSPFCLKLETYLRVANIPYQSKFGIKMSSKGKCPWIEHRGTSIADSQFCIEYLNKEYNVNLNAHLNDEQRAISRSFKSLLEDSLVWTMIHRWLWNEEMRTLLKIPRVLWWVVKRSVRKASWAHGMGRHSPDEIAEIARKNMDAISNLLGSKKYMFGDEVSELDCIAFGVLGQALWQMQGCPHERFITQDFRNLTDYLNRMKTTYWGDWDDCLHKGDKHSFT</sequence>
<reference evidence="2" key="1">
    <citation type="submission" date="2022-03" db="EMBL/GenBank/DDBJ databases">
        <authorList>
            <person name="Martin C."/>
        </authorList>
    </citation>
    <scope>NUCLEOTIDE SEQUENCE</scope>
</reference>
<dbReference type="Pfam" id="PF17172">
    <property type="entry name" value="GST_N_4"/>
    <property type="match status" value="1"/>
</dbReference>
<dbReference type="PANTHER" id="PTHR12289:SF41">
    <property type="entry name" value="FAILED AXON CONNECTIONS-RELATED"/>
    <property type="match status" value="1"/>
</dbReference>
<dbReference type="InterPro" id="IPR012336">
    <property type="entry name" value="Thioredoxin-like_fold"/>
</dbReference>
<dbReference type="InterPro" id="IPR036249">
    <property type="entry name" value="Thioredoxin-like_sf"/>
</dbReference>
<name>A0A8J1UID2_OWEFU</name>
<dbReference type="InterPro" id="IPR036282">
    <property type="entry name" value="Glutathione-S-Trfase_C_sf"/>
</dbReference>
<evidence type="ECO:0000313" key="2">
    <source>
        <dbReference type="EMBL" id="CAH1788160.1"/>
    </source>
</evidence>
<dbReference type="SFLD" id="SFLDG01180">
    <property type="entry name" value="SUF1"/>
    <property type="match status" value="1"/>
</dbReference>
<dbReference type="InterPro" id="IPR026928">
    <property type="entry name" value="FAX/IsoI-like"/>
</dbReference>
<dbReference type="CDD" id="cd03193">
    <property type="entry name" value="GST_C_Metaxin"/>
    <property type="match status" value="1"/>
</dbReference>
<dbReference type="SUPFAM" id="SSF47616">
    <property type="entry name" value="GST C-terminal domain-like"/>
    <property type="match status" value="1"/>
</dbReference>
<evidence type="ECO:0000256" key="1">
    <source>
        <dbReference type="ARBA" id="ARBA00006475"/>
    </source>
</evidence>
<dbReference type="CDD" id="cd03080">
    <property type="entry name" value="GST_N_Metaxin_like"/>
    <property type="match status" value="1"/>
</dbReference>
<keyword evidence="3" id="KW-1185">Reference proteome</keyword>
<dbReference type="InterPro" id="IPR040079">
    <property type="entry name" value="Glutathione_S-Trfase"/>
</dbReference>